<keyword evidence="4 7" id="KW-0472">Membrane</keyword>
<sequence length="430" mass="47500">MGDSRGPQVRAVAITFLVISTIATILRVYCRGRIIKAFAADDWLAVAAQILFIVFCAYEITGVHYGTGQHLTNLSSEQIPKAMQMWWTCEPLYVLANMAIKASIAIFLLRICVHKSHKITIYIVTAVTEIYSLFFFLLFVVQCRPTALFWLRYTANPPSGSCMDAIVVSNAFYGYSAISCWSDWTFSILPMFLVWKLQMNTRVKISVVLILAAGAMYDMTLEPPFPLSSLSWAATSPVRPPSGSRLTLVYSASSATIVRFPYIHSLTDIDDFLYSTSDVAIWSTVETGLGITASGFATLRPLLRTFFGGSSADGGGTSGRMWQRTDSNHPKGGYIRSRGRPVDGQAFELHDKPAKHIGVTTVINHDSESDLEGQKYKGDTRSEGSDSMRGVDDWNSSQSNLAERSEEARTGQGAWNITVKKSIVQTRGEQ</sequence>
<feature type="region of interest" description="Disordered" evidence="6">
    <location>
        <begin position="363"/>
        <end position="415"/>
    </location>
</feature>
<dbReference type="Pfam" id="PF20684">
    <property type="entry name" value="Fung_rhodopsin"/>
    <property type="match status" value="1"/>
</dbReference>
<evidence type="ECO:0000256" key="2">
    <source>
        <dbReference type="ARBA" id="ARBA00022692"/>
    </source>
</evidence>
<dbReference type="OrthoDB" id="3936451at2759"/>
<keyword evidence="10" id="KW-1185">Reference proteome</keyword>
<dbReference type="Proteomes" id="UP000738349">
    <property type="component" value="Unassembled WGS sequence"/>
</dbReference>
<evidence type="ECO:0000313" key="9">
    <source>
        <dbReference type="EMBL" id="KAH7125843.1"/>
    </source>
</evidence>
<name>A0A9P9DV58_9HYPO</name>
<protein>
    <recommendedName>
        <fullName evidence="8">Rhodopsin domain-containing protein</fullName>
    </recommendedName>
</protein>
<dbReference type="GO" id="GO:0016020">
    <property type="term" value="C:membrane"/>
    <property type="evidence" value="ECO:0007669"/>
    <property type="project" value="UniProtKB-SubCell"/>
</dbReference>
<keyword evidence="2 7" id="KW-0812">Transmembrane</keyword>
<dbReference type="AlphaFoldDB" id="A0A9P9DV58"/>
<feature type="domain" description="Rhodopsin" evidence="8">
    <location>
        <begin position="26"/>
        <end position="216"/>
    </location>
</feature>
<feature type="compositionally biased region" description="Basic and acidic residues" evidence="6">
    <location>
        <begin position="365"/>
        <end position="392"/>
    </location>
</feature>
<evidence type="ECO:0000256" key="6">
    <source>
        <dbReference type="SAM" id="MobiDB-lite"/>
    </source>
</evidence>
<organism evidence="9 10">
    <name type="scientific">Dactylonectria macrodidyma</name>
    <dbReference type="NCBI Taxonomy" id="307937"/>
    <lineage>
        <taxon>Eukaryota</taxon>
        <taxon>Fungi</taxon>
        <taxon>Dikarya</taxon>
        <taxon>Ascomycota</taxon>
        <taxon>Pezizomycotina</taxon>
        <taxon>Sordariomycetes</taxon>
        <taxon>Hypocreomycetidae</taxon>
        <taxon>Hypocreales</taxon>
        <taxon>Nectriaceae</taxon>
        <taxon>Dactylonectria</taxon>
    </lineage>
</organism>
<dbReference type="InterPro" id="IPR052337">
    <property type="entry name" value="SAT4-like"/>
</dbReference>
<evidence type="ECO:0000256" key="3">
    <source>
        <dbReference type="ARBA" id="ARBA00022989"/>
    </source>
</evidence>
<feature type="transmembrane region" description="Helical" evidence="7">
    <location>
        <begin position="85"/>
        <end position="109"/>
    </location>
</feature>
<comment type="similarity">
    <text evidence="5">Belongs to the SAT4 family.</text>
</comment>
<gene>
    <name evidence="9" type="ORF">EDB81DRAFT_764939</name>
</gene>
<accession>A0A9P9DV58</accession>
<keyword evidence="3 7" id="KW-1133">Transmembrane helix</keyword>
<evidence type="ECO:0000256" key="5">
    <source>
        <dbReference type="ARBA" id="ARBA00038359"/>
    </source>
</evidence>
<dbReference type="PANTHER" id="PTHR33048:SF96">
    <property type="entry name" value="INTEGRAL MEMBRANE PROTEIN"/>
    <property type="match status" value="1"/>
</dbReference>
<feature type="transmembrane region" description="Helical" evidence="7">
    <location>
        <begin position="121"/>
        <end position="141"/>
    </location>
</feature>
<evidence type="ECO:0000256" key="1">
    <source>
        <dbReference type="ARBA" id="ARBA00004141"/>
    </source>
</evidence>
<comment type="caution">
    <text evidence="9">The sequence shown here is derived from an EMBL/GenBank/DDBJ whole genome shotgun (WGS) entry which is preliminary data.</text>
</comment>
<feature type="transmembrane region" description="Helical" evidence="7">
    <location>
        <begin position="12"/>
        <end position="30"/>
    </location>
</feature>
<comment type="subcellular location">
    <subcellularLocation>
        <location evidence="1">Membrane</location>
        <topology evidence="1">Multi-pass membrane protein</topology>
    </subcellularLocation>
</comment>
<evidence type="ECO:0000256" key="7">
    <source>
        <dbReference type="SAM" id="Phobius"/>
    </source>
</evidence>
<dbReference type="InterPro" id="IPR049326">
    <property type="entry name" value="Rhodopsin_dom_fungi"/>
</dbReference>
<evidence type="ECO:0000313" key="10">
    <source>
        <dbReference type="Proteomes" id="UP000738349"/>
    </source>
</evidence>
<evidence type="ECO:0000256" key="4">
    <source>
        <dbReference type="ARBA" id="ARBA00023136"/>
    </source>
</evidence>
<evidence type="ECO:0000259" key="8">
    <source>
        <dbReference type="Pfam" id="PF20684"/>
    </source>
</evidence>
<feature type="transmembrane region" description="Helical" evidence="7">
    <location>
        <begin position="42"/>
        <end position="65"/>
    </location>
</feature>
<dbReference type="EMBL" id="JAGMUV010000020">
    <property type="protein sequence ID" value="KAH7125843.1"/>
    <property type="molecule type" value="Genomic_DNA"/>
</dbReference>
<dbReference type="PANTHER" id="PTHR33048">
    <property type="entry name" value="PTH11-LIKE INTEGRAL MEMBRANE PROTEIN (AFU_ORTHOLOGUE AFUA_5G11245)"/>
    <property type="match status" value="1"/>
</dbReference>
<proteinExistence type="inferred from homology"/>
<feature type="region of interest" description="Disordered" evidence="6">
    <location>
        <begin position="314"/>
        <end position="338"/>
    </location>
</feature>
<reference evidence="9" key="1">
    <citation type="journal article" date="2021" name="Nat. Commun.">
        <title>Genetic determinants of endophytism in the Arabidopsis root mycobiome.</title>
        <authorList>
            <person name="Mesny F."/>
            <person name="Miyauchi S."/>
            <person name="Thiergart T."/>
            <person name="Pickel B."/>
            <person name="Atanasova L."/>
            <person name="Karlsson M."/>
            <person name="Huettel B."/>
            <person name="Barry K.W."/>
            <person name="Haridas S."/>
            <person name="Chen C."/>
            <person name="Bauer D."/>
            <person name="Andreopoulos W."/>
            <person name="Pangilinan J."/>
            <person name="LaButti K."/>
            <person name="Riley R."/>
            <person name="Lipzen A."/>
            <person name="Clum A."/>
            <person name="Drula E."/>
            <person name="Henrissat B."/>
            <person name="Kohler A."/>
            <person name="Grigoriev I.V."/>
            <person name="Martin F.M."/>
            <person name="Hacquard S."/>
        </authorList>
    </citation>
    <scope>NUCLEOTIDE SEQUENCE</scope>
    <source>
        <strain evidence="9">MPI-CAGE-AT-0147</strain>
    </source>
</reference>